<reference evidence="3" key="1">
    <citation type="submission" date="2018-06" db="EMBL/GenBank/DDBJ databases">
        <title>Genome assembly of Danube salmon.</title>
        <authorList>
            <person name="Macqueen D.J."/>
            <person name="Gundappa M.K."/>
        </authorList>
    </citation>
    <scope>NUCLEOTIDE SEQUENCE [LARGE SCALE GENOMIC DNA]</scope>
</reference>
<dbReference type="Ensembl" id="ENSHHUT00000057320.1">
    <property type="protein sequence ID" value="ENSHHUP00000055395.1"/>
    <property type="gene ID" value="ENSHHUG00000033130.1"/>
</dbReference>
<feature type="domain" description="Laminin G" evidence="1">
    <location>
        <begin position="36"/>
        <end position="78"/>
    </location>
</feature>
<proteinExistence type="predicted"/>
<dbReference type="PANTHER" id="PTHR15036:SF65">
    <property type="entry name" value="LAMININ SUBUNIT ALPHA-2"/>
    <property type="match status" value="1"/>
</dbReference>
<accession>A0A4W5P1C0</accession>
<name>A0A4W5P1C0_9TELE</name>
<organism evidence="2 3">
    <name type="scientific">Hucho hucho</name>
    <name type="common">huchen</name>
    <dbReference type="NCBI Taxonomy" id="62062"/>
    <lineage>
        <taxon>Eukaryota</taxon>
        <taxon>Metazoa</taxon>
        <taxon>Chordata</taxon>
        <taxon>Craniata</taxon>
        <taxon>Vertebrata</taxon>
        <taxon>Euteleostomi</taxon>
        <taxon>Actinopterygii</taxon>
        <taxon>Neopterygii</taxon>
        <taxon>Teleostei</taxon>
        <taxon>Protacanthopterygii</taxon>
        <taxon>Salmoniformes</taxon>
        <taxon>Salmonidae</taxon>
        <taxon>Salmoninae</taxon>
        <taxon>Hucho</taxon>
    </lineage>
</organism>
<dbReference type="PANTHER" id="PTHR15036">
    <property type="entry name" value="PIKACHURIN-LIKE PROTEIN"/>
    <property type="match status" value="1"/>
</dbReference>
<dbReference type="SUPFAM" id="SSF49899">
    <property type="entry name" value="Concanavalin A-like lectins/glucanases"/>
    <property type="match status" value="1"/>
</dbReference>
<dbReference type="Proteomes" id="UP000314982">
    <property type="component" value="Unassembled WGS sequence"/>
</dbReference>
<evidence type="ECO:0000313" key="3">
    <source>
        <dbReference type="Proteomes" id="UP000314982"/>
    </source>
</evidence>
<dbReference type="InterPro" id="IPR050372">
    <property type="entry name" value="Neurexin-related_CASP"/>
</dbReference>
<dbReference type="Gene3D" id="2.60.120.200">
    <property type="match status" value="1"/>
</dbReference>
<dbReference type="Pfam" id="PF00054">
    <property type="entry name" value="Laminin_G_1"/>
    <property type="match status" value="1"/>
</dbReference>
<reference evidence="2" key="3">
    <citation type="submission" date="2025-09" db="UniProtKB">
        <authorList>
            <consortium name="Ensembl"/>
        </authorList>
    </citation>
    <scope>IDENTIFICATION</scope>
</reference>
<dbReference type="CDD" id="cd00110">
    <property type="entry name" value="LamG"/>
    <property type="match status" value="1"/>
</dbReference>
<evidence type="ECO:0000313" key="2">
    <source>
        <dbReference type="Ensembl" id="ENSHHUP00000055395.1"/>
    </source>
</evidence>
<dbReference type="AlphaFoldDB" id="A0A4W5P1C0"/>
<reference evidence="2" key="2">
    <citation type="submission" date="2025-08" db="UniProtKB">
        <authorList>
            <consortium name="Ensembl"/>
        </authorList>
    </citation>
    <scope>IDENTIFICATION</scope>
</reference>
<protein>
    <recommendedName>
        <fullName evidence="1">Laminin G domain-containing protein</fullName>
    </recommendedName>
</protein>
<dbReference type="GeneTree" id="ENSGT00940000155362"/>
<keyword evidence="3" id="KW-1185">Reference proteome</keyword>
<dbReference type="InterPro" id="IPR013320">
    <property type="entry name" value="ConA-like_dom_sf"/>
</dbReference>
<evidence type="ECO:0000259" key="1">
    <source>
        <dbReference type="Pfam" id="PF00054"/>
    </source>
</evidence>
<dbReference type="InterPro" id="IPR001791">
    <property type="entry name" value="Laminin_G"/>
</dbReference>
<sequence length="128" mass="14142">MQSPMIKVSVSSGGDCIRAYGPEIKKGRYNTITVNVKTTSPDNLLFYLGSAKYIDFLAIEMRKGKVSFLWDVGSGVGMALTAPSLSMPWRVPELASCPPLRVAPPLRAILSWMWTRMPTCLLVAYWAV</sequence>